<dbReference type="EMBL" id="CAAJGR010000119">
    <property type="protein sequence ID" value="VHO05139.1"/>
    <property type="molecule type" value="Genomic_DNA"/>
</dbReference>
<sequence>MATLNTAANKHGVTTKRNSMLAWALFIRKVNRALALFGRVMHSSSLAQTK</sequence>
<evidence type="ECO:0000313" key="1">
    <source>
        <dbReference type="EMBL" id="VHO05139.1"/>
    </source>
</evidence>
<organism evidence="1">
    <name type="scientific">Rheinheimera sp. BAL341</name>
    <dbReference type="NCBI Taxonomy" id="1708203"/>
    <lineage>
        <taxon>Bacteria</taxon>
        <taxon>Pseudomonadati</taxon>
        <taxon>Pseudomonadota</taxon>
        <taxon>Gammaproteobacteria</taxon>
        <taxon>Chromatiales</taxon>
        <taxon>Chromatiaceae</taxon>
        <taxon>Rheinheimera</taxon>
    </lineage>
</organism>
<dbReference type="AlphaFoldDB" id="A0A486XS89"/>
<reference evidence="1" key="1">
    <citation type="submission" date="2019-04" db="EMBL/GenBank/DDBJ databases">
        <authorList>
            <person name="Brambilla D."/>
        </authorList>
    </citation>
    <scope>NUCLEOTIDE SEQUENCE</scope>
    <source>
        <strain evidence="1">BAL1</strain>
    </source>
</reference>
<accession>A0A486XS89</accession>
<name>A0A486XS89_9GAMM</name>
<protein>
    <submittedName>
        <fullName evidence="1">Uncharacterized protein</fullName>
    </submittedName>
</protein>
<proteinExistence type="predicted"/>
<gene>
    <name evidence="1" type="ORF">BAL341_2345</name>
</gene>